<feature type="compositionally biased region" description="Polar residues" evidence="1">
    <location>
        <begin position="46"/>
        <end position="57"/>
    </location>
</feature>
<accession>A0A1H8HTM9</accession>
<sequence>MKLITRFELATKSETELYALLREVFNELVRSKPDSHERRNALASMENIQSELASRAP</sequence>
<evidence type="ECO:0000256" key="1">
    <source>
        <dbReference type="SAM" id="MobiDB-lite"/>
    </source>
</evidence>
<dbReference type="RefSeq" id="WP_177167774.1">
    <property type="nucleotide sequence ID" value="NZ_FOCP01000026.1"/>
</dbReference>
<dbReference type="AlphaFoldDB" id="A0A1H8HTM9"/>
<organism evidence="2 3">
    <name type="scientific">Nitrosomonas marina</name>
    <dbReference type="NCBI Taxonomy" id="917"/>
    <lineage>
        <taxon>Bacteria</taxon>
        <taxon>Pseudomonadati</taxon>
        <taxon>Pseudomonadota</taxon>
        <taxon>Betaproteobacteria</taxon>
        <taxon>Nitrosomonadales</taxon>
        <taxon>Nitrosomonadaceae</taxon>
        <taxon>Nitrosomonas</taxon>
    </lineage>
</organism>
<proteinExistence type="predicted"/>
<dbReference type="Proteomes" id="UP000199459">
    <property type="component" value="Unassembled WGS sequence"/>
</dbReference>
<evidence type="ECO:0000313" key="2">
    <source>
        <dbReference type="EMBL" id="SEN59483.1"/>
    </source>
</evidence>
<evidence type="ECO:0000313" key="3">
    <source>
        <dbReference type="Proteomes" id="UP000199459"/>
    </source>
</evidence>
<reference evidence="2 3" key="1">
    <citation type="submission" date="2016-10" db="EMBL/GenBank/DDBJ databases">
        <authorList>
            <person name="de Groot N.N."/>
        </authorList>
    </citation>
    <scope>NUCLEOTIDE SEQUENCE [LARGE SCALE GENOMIC DNA]</scope>
    <source>
        <strain evidence="2 3">Nm22</strain>
    </source>
</reference>
<dbReference type="EMBL" id="FOCP01000026">
    <property type="protein sequence ID" value="SEN59483.1"/>
    <property type="molecule type" value="Genomic_DNA"/>
</dbReference>
<name>A0A1H8HTM9_9PROT</name>
<gene>
    <name evidence="2" type="ORF">SAMN05216325_12627</name>
</gene>
<protein>
    <submittedName>
        <fullName evidence="2">Uncharacterized protein</fullName>
    </submittedName>
</protein>
<feature type="region of interest" description="Disordered" evidence="1">
    <location>
        <begin position="35"/>
        <end position="57"/>
    </location>
</feature>